<proteinExistence type="predicted"/>
<evidence type="ECO:0000313" key="2">
    <source>
        <dbReference type="Proteomes" id="UP000607311"/>
    </source>
</evidence>
<dbReference type="CDD" id="cd02440">
    <property type="entry name" value="AdoMet_MTases"/>
    <property type="match status" value="1"/>
</dbReference>
<dbReference type="Pfam" id="PF13578">
    <property type="entry name" value="Methyltransf_24"/>
    <property type="match status" value="1"/>
</dbReference>
<dbReference type="EMBL" id="BOPD01000038">
    <property type="protein sequence ID" value="GIJ35918.1"/>
    <property type="molecule type" value="Genomic_DNA"/>
</dbReference>
<protein>
    <recommendedName>
        <fullName evidence="3">O-methyltransferase YrrM</fullName>
    </recommendedName>
</protein>
<dbReference type="OrthoDB" id="484536at2"/>
<name>A0A9W5UX54_9ACTN</name>
<sequence length="203" mass="21600">MTTRTAVPPRVRRALARASEHGFHGACEDPVGPLLATLAAAVPPNGRILELGTGTGVGTAWLAEGIDRRDDARLETVELDESLAAAVRADDWPTNVVIHTGDAEALLPTLGRFDLVFADAVAGKWTGLDLTIDALAPGGLLVVDDMDLGRYTDPEHRAAVLRVERTLTDDPRLVTAPIPAGTGLIISTRRPDLPHDSRDEETP</sequence>
<dbReference type="PANTHER" id="PTHR43167:SF1">
    <property type="entry name" value="PUTATIVE (AFU_ORTHOLOGUE AFUA_6G01830)-RELATED"/>
    <property type="match status" value="1"/>
</dbReference>
<dbReference type="Gene3D" id="3.40.50.150">
    <property type="entry name" value="Vaccinia Virus protein VP39"/>
    <property type="match status" value="1"/>
</dbReference>
<reference evidence="1" key="1">
    <citation type="submission" date="2021-01" db="EMBL/GenBank/DDBJ databases">
        <title>Whole genome shotgun sequence of Verrucosispora sediminis NBRC 107745.</title>
        <authorList>
            <person name="Komaki H."/>
            <person name="Tamura T."/>
        </authorList>
    </citation>
    <scope>NUCLEOTIDE SEQUENCE</scope>
    <source>
        <strain evidence="1">NBRC 107745</strain>
    </source>
</reference>
<dbReference type="InterPro" id="IPR029063">
    <property type="entry name" value="SAM-dependent_MTases_sf"/>
</dbReference>
<accession>A0A9W5UX54</accession>
<comment type="caution">
    <text evidence="1">The sequence shown here is derived from an EMBL/GenBank/DDBJ whole genome shotgun (WGS) entry which is preliminary data.</text>
</comment>
<evidence type="ECO:0008006" key="3">
    <source>
        <dbReference type="Google" id="ProtNLM"/>
    </source>
</evidence>
<organism evidence="1 2">
    <name type="scientific">Micromonospora sediminimaris</name>
    <dbReference type="NCBI Taxonomy" id="547162"/>
    <lineage>
        <taxon>Bacteria</taxon>
        <taxon>Bacillati</taxon>
        <taxon>Actinomycetota</taxon>
        <taxon>Actinomycetes</taxon>
        <taxon>Micromonosporales</taxon>
        <taxon>Micromonosporaceae</taxon>
        <taxon>Micromonospora</taxon>
    </lineage>
</organism>
<gene>
    <name evidence="1" type="ORF">Vse01_50660</name>
</gene>
<dbReference type="Proteomes" id="UP000607311">
    <property type="component" value="Unassembled WGS sequence"/>
</dbReference>
<dbReference type="RefSeq" id="WP_093408974.1">
    <property type="nucleotide sequence ID" value="NZ_BOPD01000038.1"/>
</dbReference>
<dbReference type="AlphaFoldDB" id="A0A9W5UX54"/>
<dbReference type="SUPFAM" id="SSF53335">
    <property type="entry name" value="S-adenosyl-L-methionine-dependent methyltransferases"/>
    <property type="match status" value="1"/>
</dbReference>
<evidence type="ECO:0000313" key="1">
    <source>
        <dbReference type="EMBL" id="GIJ35918.1"/>
    </source>
</evidence>
<keyword evidence="2" id="KW-1185">Reference proteome</keyword>
<dbReference type="PANTHER" id="PTHR43167">
    <property type="entry name" value="PUTATIVE (AFU_ORTHOLOGUE AFUA_6G01830)-RELATED"/>
    <property type="match status" value="1"/>
</dbReference>